<feature type="repeat" description="ANK" evidence="1">
    <location>
        <begin position="243"/>
        <end position="269"/>
    </location>
</feature>
<evidence type="ECO:0000256" key="1">
    <source>
        <dbReference type="PROSITE-ProRule" id="PRU00023"/>
    </source>
</evidence>
<accession>A0A8H4RCX8</accession>
<evidence type="ECO:0000259" key="3">
    <source>
        <dbReference type="Pfam" id="PF17107"/>
    </source>
</evidence>
<dbReference type="InterPro" id="IPR036770">
    <property type="entry name" value="Ankyrin_rpt-contain_sf"/>
</dbReference>
<dbReference type="SUPFAM" id="SSF48403">
    <property type="entry name" value="Ankyrin repeat"/>
    <property type="match status" value="1"/>
</dbReference>
<dbReference type="Gene3D" id="1.25.40.20">
    <property type="entry name" value="Ankyrin repeat-containing domain"/>
    <property type="match status" value="1"/>
</dbReference>
<dbReference type="PROSITE" id="PS50088">
    <property type="entry name" value="ANK_REPEAT"/>
    <property type="match status" value="1"/>
</dbReference>
<feature type="transmembrane region" description="Helical" evidence="2">
    <location>
        <begin position="703"/>
        <end position="722"/>
    </location>
</feature>
<dbReference type="OrthoDB" id="3200163at2759"/>
<dbReference type="Pfam" id="PF17107">
    <property type="entry name" value="SesA"/>
    <property type="match status" value="1"/>
</dbReference>
<dbReference type="EMBL" id="JAAMPI010001130">
    <property type="protein sequence ID" value="KAF4626560.1"/>
    <property type="molecule type" value="Genomic_DNA"/>
</dbReference>
<feature type="domain" description="NACHT-NTPase and P-loop NTPases N-terminal" evidence="3">
    <location>
        <begin position="14"/>
        <end position="128"/>
    </location>
</feature>
<evidence type="ECO:0000313" key="4">
    <source>
        <dbReference type="EMBL" id="KAF4626560.1"/>
    </source>
</evidence>
<gene>
    <name evidence="4" type="ORF">G7Y89_g11597</name>
</gene>
<dbReference type="Proteomes" id="UP000566819">
    <property type="component" value="Unassembled WGS sequence"/>
</dbReference>
<keyword evidence="2" id="KW-0472">Membrane</keyword>
<keyword evidence="1" id="KW-0040">ANK repeat</keyword>
<dbReference type="Pfam" id="PF12796">
    <property type="entry name" value="Ank_2"/>
    <property type="match status" value="1"/>
</dbReference>
<proteinExistence type="predicted"/>
<dbReference type="SMART" id="SM00248">
    <property type="entry name" value="ANK"/>
    <property type="match status" value="1"/>
</dbReference>
<evidence type="ECO:0000313" key="5">
    <source>
        <dbReference type="Proteomes" id="UP000566819"/>
    </source>
</evidence>
<keyword evidence="2" id="KW-1133">Transmembrane helix</keyword>
<protein>
    <recommendedName>
        <fullName evidence="3">NACHT-NTPase and P-loop NTPases N-terminal domain-containing protein</fullName>
    </recommendedName>
</protein>
<sequence length="724" mass="82203">MEPFSAAAGAISFVSTVVEVVGTIQTLVEFYKSIQEAAPHFSVLVNELEILSEALKECTQYARDDDHDTLTKRAVKACTAELLALEKALKKFEPGIKSKRFAKQKFTALKIVIKSSEIQRMRDSIAKATDTVRFVKELSFQLLSEIPEALSKSSNGRTEKGLTIDEVEYTYVLFPSTFLNIFGFSNGFRLDARHADSWQYSLRTFNAVPGDSVIFDFCQDGNVMGIRTLLQRGEASVRDTDPDGRTPLWVAVQALQFEVAEMLLQSGADSSLSPWSHFTKEPITGIDWSNKIEVEKKLSMLALLQSYAANGYDESTVLHMAGQMLLFYRMCKKFPMSQSDRRDVALNKISKLIALLPADDVISRSRLVYFMLQVYYHQKVLSWTIQDIPGPFWEGSRAESCFIILQAFKTKLPYRDPVSMRLITQKTLNLHRIYSQKVHDVSYASHFTATSLAMRQPSLFFPWRDILVDLGRDIEEFVRKELEPVDSPLRAEGWNHETLCSLFRCQFFPQSPGGLLTTGFFSCERCGAGEPGQLMVSLPWRRHLRTLRTKASHEICCGESPANEVKRLPLAIVDANVLKDPVYSVEDSELVDNDAKIYREEKSLLDRINLVGEAEPWPYRIVCHYPCRDGVSIANVYENLSSDEPVLPPLMTISEEKRQLVAPGPVRLVEITEEEKGECLLAQNQAVGWLERYKVGNFSSRQFVFYILTGIALIFMIYRAWYMT</sequence>
<dbReference type="InterPro" id="IPR031352">
    <property type="entry name" value="SesA"/>
</dbReference>
<name>A0A8H4RCX8_9HELO</name>
<keyword evidence="5" id="KW-1185">Reference proteome</keyword>
<dbReference type="PROSITE" id="PS50297">
    <property type="entry name" value="ANK_REP_REGION"/>
    <property type="match status" value="1"/>
</dbReference>
<dbReference type="InterPro" id="IPR002110">
    <property type="entry name" value="Ankyrin_rpt"/>
</dbReference>
<comment type="caution">
    <text evidence="4">The sequence shown here is derived from an EMBL/GenBank/DDBJ whole genome shotgun (WGS) entry which is preliminary data.</text>
</comment>
<keyword evidence="2" id="KW-0812">Transmembrane</keyword>
<evidence type="ECO:0000256" key="2">
    <source>
        <dbReference type="SAM" id="Phobius"/>
    </source>
</evidence>
<reference evidence="4 5" key="1">
    <citation type="submission" date="2020-03" db="EMBL/GenBank/DDBJ databases">
        <title>Draft Genome Sequence of Cudoniella acicularis.</title>
        <authorList>
            <person name="Buettner E."/>
            <person name="Kellner H."/>
        </authorList>
    </citation>
    <scope>NUCLEOTIDE SEQUENCE [LARGE SCALE GENOMIC DNA]</scope>
    <source>
        <strain evidence="4 5">DSM 108380</strain>
    </source>
</reference>
<organism evidence="4 5">
    <name type="scientific">Cudoniella acicularis</name>
    <dbReference type="NCBI Taxonomy" id="354080"/>
    <lineage>
        <taxon>Eukaryota</taxon>
        <taxon>Fungi</taxon>
        <taxon>Dikarya</taxon>
        <taxon>Ascomycota</taxon>
        <taxon>Pezizomycotina</taxon>
        <taxon>Leotiomycetes</taxon>
        <taxon>Helotiales</taxon>
        <taxon>Tricladiaceae</taxon>
        <taxon>Cudoniella</taxon>
    </lineage>
</organism>
<dbReference type="AlphaFoldDB" id="A0A8H4RCX8"/>